<dbReference type="CDD" id="cd03339">
    <property type="entry name" value="TCP1_epsilon"/>
    <property type="match status" value="1"/>
</dbReference>
<evidence type="ECO:0000256" key="10">
    <source>
        <dbReference type="RuleBase" id="RU004187"/>
    </source>
</evidence>
<dbReference type="InterPro" id="IPR002423">
    <property type="entry name" value="Cpn60/GroEL/TCP-1"/>
</dbReference>
<dbReference type="NCBIfam" id="NF041082">
    <property type="entry name" value="thermosome_alpha"/>
    <property type="match status" value="1"/>
</dbReference>
<evidence type="ECO:0000313" key="12">
    <source>
        <dbReference type="Proteomes" id="UP001447188"/>
    </source>
</evidence>
<reference evidence="11 12" key="1">
    <citation type="submission" date="2024-02" db="EMBL/GenBank/DDBJ databases">
        <title>Discinaceae phylogenomics.</title>
        <authorList>
            <person name="Dirks A.C."/>
            <person name="James T.Y."/>
        </authorList>
    </citation>
    <scope>NUCLEOTIDE SEQUENCE [LARGE SCALE GENOMIC DNA]</scope>
    <source>
        <strain evidence="11 12">ACD0624</strain>
    </source>
</reference>
<keyword evidence="7 10" id="KW-0143">Chaperone</keyword>
<keyword evidence="4" id="KW-0963">Cytoplasm</keyword>
<evidence type="ECO:0000256" key="3">
    <source>
        <dbReference type="ARBA" id="ARBA00011531"/>
    </source>
</evidence>
<proteinExistence type="inferred from homology"/>
<dbReference type="PROSITE" id="PS00750">
    <property type="entry name" value="TCP1_1"/>
    <property type="match status" value="1"/>
</dbReference>
<dbReference type="PRINTS" id="PR00304">
    <property type="entry name" value="TCOMPLEXTCP1"/>
</dbReference>
<evidence type="ECO:0000256" key="5">
    <source>
        <dbReference type="ARBA" id="ARBA00022741"/>
    </source>
</evidence>
<keyword evidence="5 10" id="KW-0547">Nucleotide-binding</keyword>
<dbReference type="Gene3D" id="3.30.260.10">
    <property type="entry name" value="TCP-1-like chaperonin intermediate domain"/>
    <property type="match status" value="1"/>
</dbReference>
<dbReference type="InterPro" id="IPR002194">
    <property type="entry name" value="Chaperonin_TCP-1_CS"/>
</dbReference>
<comment type="subcellular location">
    <subcellularLocation>
        <location evidence="1">Cytoplasm</location>
    </subcellularLocation>
</comment>
<dbReference type="NCBIfam" id="NF041083">
    <property type="entry name" value="thermosome_beta"/>
    <property type="match status" value="1"/>
</dbReference>
<keyword evidence="12" id="KW-1185">Reference proteome</keyword>
<dbReference type="SUPFAM" id="SSF48592">
    <property type="entry name" value="GroEL equatorial domain-like"/>
    <property type="match status" value="1"/>
</dbReference>
<dbReference type="NCBIfam" id="TIGR02343">
    <property type="entry name" value="chap_CCT_epsi"/>
    <property type="match status" value="1"/>
</dbReference>
<evidence type="ECO:0000256" key="8">
    <source>
        <dbReference type="ARBA" id="ARBA00024086"/>
    </source>
</evidence>
<dbReference type="PROSITE" id="PS00995">
    <property type="entry name" value="TCP1_3"/>
    <property type="match status" value="1"/>
</dbReference>
<dbReference type="Proteomes" id="UP001447188">
    <property type="component" value="Unassembled WGS sequence"/>
</dbReference>
<dbReference type="InterPro" id="IPR017998">
    <property type="entry name" value="Chaperone_TCP-1"/>
</dbReference>
<dbReference type="EMBL" id="JBBBZM010000010">
    <property type="protein sequence ID" value="KAL0639564.1"/>
    <property type="molecule type" value="Genomic_DNA"/>
</dbReference>
<name>A0ABR3GUJ0_9PEZI</name>
<evidence type="ECO:0000256" key="1">
    <source>
        <dbReference type="ARBA" id="ARBA00004496"/>
    </source>
</evidence>
<evidence type="ECO:0000256" key="9">
    <source>
        <dbReference type="ARBA" id="ARBA00033325"/>
    </source>
</evidence>
<comment type="caution">
    <text evidence="11">The sequence shown here is derived from an EMBL/GenBank/DDBJ whole genome shotgun (WGS) entry which is preliminary data.</text>
</comment>
<dbReference type="InterPro" id="IPR053374">
    <property type="entry name" value="TCP-1_chaperonin"/>
</dbReference>
<dbReference type="PROSITE" id="PS00751">
    <property type="entry name" value="TCP1_2"/>
    <property type="match status" value="1"/>
</dbReference>
<comment type="similarity">
    <text evidence="2 10">Belongs to the TCP-1 chaperonin family.</text>
</comment>
<evidence type="ECO:0000256" key="7">
    <source>
        <dbReference type="ARBA" id="ARBA00023186"/>
    </source>
</evidence>
<dbReference type="Gene3D" id="3.50.7.10">
    <property type="entry name" value="GroEL"/>
    <property type="match status" value="1"/>
</dbReference>
<dbReference type="InterPro" id="IPR027410">
    <property type="entry name" value="TCP-1-like_intermed_sf"/>
</dbReference>
<dbReference type="InterPro" id="IPR027409">
    <property type="entry name" value="GroEL-like_apical_dom_sf"/>
</dbReference>
<dbReference type="InterPro" id="IPR054827">
    <property type="entry name" value="thermosome_alpha"/>
</dbReference>
<accession>A0ABR3GUJ0</accession>
<dbReference type="SUPFAM" id="SSF54849">
    <property type="entry name" value="GroEL-intermediate domain like"/>
    <property type="match status" value="1"/>
</dbReference>
<comment type="subunit">
    <text evidence="3">Heterooligomeric complex of about 850 to 900 kDa that forms two stacked rings, 12 to 16 nm in diameter.</text>
</comment>
<organism evidence="11 12">
    <name type="scientific">Discina gigas</name>
    <dbReference type="NCBI Taxonomy" id="1032678"/>
    <lineage>
        <taxon>Eukaryota</taxon>
        <taxon>Fungi</taxon>
        <taxon>Dikarya</taxon>
        <taxon>Ascomycota</taxon>
        <taxon>Pezizomycotina</taxon>
        <taxon>Pezizomycetes</taxon>
        <taxon>Pezizales</taxon>
        <taxon>Discinaceae</taxon>
        <taxon>Discina</taxon>
    </lineage>
</organism>
<keyword evidence="6 10" id="KW-0067">ATP-binding</keyword>
<dbReference type="PANTHER" id="PTHR11353">
    <property type="entry name" value="CHAPERONIN"/>
    <property type="match status" value="1"/>
</dbReference>
<sequence>MAGQMQIDMSNAQMVRDENGRPFIIVRDQGKKKRQHGTEAVKSHILAAKTVANIVKSSLGPRGLDKILISPDGDITVTNDGATILGQMEIENHVAKLLVELSKSQDDEIGDGTTGVVVLAGALLEAASDLIDKGIHPIRIADGFDQACDVAVAHLDKISDVVEFSKDNTDELLRAARTSLGSKIVSKAHDQFTKIAVDAVLSVADLDRKDVDFELIKVDGKVGGSLEDTMLVKGVIIDKDMSHPQMPRIIHDAKLAILTCAFEPPKPKTKHKLDITSVEEFKRLQTYEKNKFEEMIKQIKDTGANLVICQWGFDDEANHLLLQNKLPAVRWVGGPEIELIAIATNARIVPRFEDLTPEKLGKAGLVRELSFGTTRDRMLVIEECANTRAVTVFVRGSNKMIIDEAKRALHDALCVVRNLVRDNRIVYGGGAAEISCSLAVAEEADKTPGLEQYAIRAFSQALDAIPLALAENSGLSPIETLASIKSRQAREKNSRLGVDCMQSGSNDMREHFVIDPLIGKRQQLLLATQLCRMVLKVNNVIISGSGEDEF</sequence>
<evidence type="ECO:0000313" key="11">
    <source>
        <dbReference type="EMBL" id="KAL0639564.1"/>
    </source>
</evidence>
<dbReference type="Gene3D" id="1.10.560.10">
    <property type="entry name" value="GroEL-like equatorial domain"/>
    <property type="match status" value="1"/>
</dbReference>
<evidence type="ECO:0000256" key="4">
    <source>
        <dbReference type="ARBA" id="ARBA00022490"/>
    </source>
</evidence>
<evidence type="ECO:0000256" key="6">
    <source>
        <dbReference type="ARBA" id="ARBA00022840"/>
    </source>
</evidence>
<gene>
    <name evidence="11" type="primary">CCT5</name>
    <name evidence="11" type="ORF">Q9L58_001390</name>
</gene>
<dbReference type="InterPro" id="IPR027413">
    <property type="entry name" value="GROEL-like_equatorial_sf"/>
</dbReference>
<dbReference type="InterPro" id="IPR012718">
    <property type="entry name" value="Chap_CCT_epsi"/>
</dbReference>
<dbReference type="Pfam" id="PF00118">
    <property type="entry name" value="Cpn60_TCP1"/>
    <property type="match status" value="1"/>
</dbReference>
<dbReference type="SUPFAM" id="SSF52029">
    <property type="entry name" value="GroEL apical domain-like"/>
    <property type="match status" value="1"/>
</dbReference>
<protein>
    <recommendedName>
        <fullName evidence="8">T-complex protein 1 subunit epsilon</fullName>
    </recommendedName>
    <alternativeName>
        <fullName evidence="9">CCT-epsilon</fullName>
    </alternativeName>
</protein>
<evidence type="ECO:0000256" key="2">
    <source>
        <dbReference type="ARBA" id="ARBA00008020"/>
    </source>
</evidence>